<evidence type="ECO:0000313" key="1">
    <source>
        <dbReference type="EMBL" id="VDM73752.1"/>
    </source>
</evidence>
<name>A0A3P7L2Q2_STRVU</name>
<feature type="non-terminal residue" evidence="1">
    <location>
        <position position="100"/>
    </location>
</feature>
<dbReference type="AlphaFoldDB" id="A0A3P7L2Q2"/>
<dbReference type="EMBL" id="UYYB01032252">
    <property type="protein sequence ID" value="VDM73752.1"/>
    <property type="molecule type" value="Genomic_DNA"/>
</dbReference>
<dbReference type="OrthoDB" id="5828491at2759"/>
<proteinExistence type="predicted"/>
<protein>
    <submittedName>
        <fullName evidence="1">Uncharacterized protein</fullName>
    </submittedName>
</protein>
<keyword evidence="2" id="KW-1185">Reference proteome</keyword>
<gene>
    <name evidence="1" type="ORF">SVUK_LOCUS8750</name>
</gene>
<organism evidence="1 2">
    <name type="scientific">Strongylus vulgaris</name>
    <name type="common">Blood worm</name>
    <dbReference type="NCBI Taxonomy" id="40348"/>
    <lineage>
        <taxon>Eukaryota</taxon>
        <taxon>Metazoa</taxon>
        <taxon>Ecdysozoa</taxon>
        <taxon>Nematoda</taxon>
        <taxon>Chromadorea</taxon>
        <taxon>Rhabditida</taxon>
        <taxon>Rhabditina</taxon>
        <taxon>Rhabditomorpha</taxon>
        <taxon>Strongyloidea</taxon>
        <taxon>Strongylidae</taxon>
        <taxon>Strongylus</taxon>
    </lineage>
</organism>
<dbReference type="Proteomes" id="UP000270094">
    <property type="component" value="Unassembled WGS sequence"/>
</dbReference>
<accession>A0A3P7L2Q2</accession>
<reference evidence="1 2" key="1">
    <citation type="submission" date="2018-11" db="EMBL/GenBank/DDBJ databases">
        <authorList>
            <consortium name="Pathogen Informatics"/>
        </authorList>
    </citation>
    <scope>NUCLEOTIDE SEQUENCE [LARGE SCALE GENOMIC DNA]</scope>
</reference>
<evidence type="ECO:0000313" key="2">
    <source>
        <dbReference type="Proteomes" id="UP000270094"/>
    </source>
</evidence>
<sequence length="100" mass="11452">MSSTGNKVLSVQVLRRADASRKEVKVVVDGRQLRHYRRVQRGSADTERQYSVEEIHQDDIERGVLVEMDSIPEDLTVSVDARLASMSEPRRYTWMSGTET</sequence>